<protein>
    <recommendedName>
        <fullName evidence="1">alkaline phosphatase</fullName>
        <ecNumber evidence="1">3.1.3.1</ecNumber>
    </recommendedName>
</protein>
<gene>
    <name evidence="6" type="ORF">BMF94_6765</name>
</gene>
<feature type="binding site" evidence="3">
    <location>
        <position position="455"/>
    </location>
    <ligand>
        <name>Zn(2+)</name>
        <dbReference type="ChEBI" id="CHEBI:29105"/>
        <label>2</label>
    </ligand>
</feature>
<feature type="binding site" evidence="3">
    <location>
        <position position="500"/>
    </location>
    <ligand>
        <name>Zn(2+)</name>
        <dbReference type="ChEBI" id="CHEBI:29105"/>
        <label>2</label>
    </ligand>
</feature>
<evidence type="ECO:0000313" key="7">
    <source>
        <dbReference type="Proteomes" id="UP000237144"/>
    </source>
</evidence>
<dbReference type="Proteomes" id="UP000237144">
    <property type="component" value="Unassembled WGS sequence"/>
</dbReference>
<dbReference type="InterPro" id="IPR001952">
    <property type="entry name" value="Alkaline_phosphatase"/>
</dbReference>
<feature type="signal peptide" evidence="5">
    <location>
        <begin position="1"/>
        <end position="27"/>
    </location>
</feature>
<dbReference type="SUPFAM" id="SSF53649">
    <property type="entry name" value="Alkaline phosphatase-like"/>
    <property type="match status" value="1"/>
</dbReference>
<reference evidence="6 7" key="1">
    <citation type="journal article" date="2018" name="Front. Microbiol.">
        <title>Prospects for Fungal Bioremediation of Acidic Radioactive Waste Sites: Characterization and Genome Sequence of Rhodotorula taiwanensis MD1149.</title>
        <authorList>
            <person name="Tkavc R."/>
            <person name="Matrosova V.Y."/>
            <person name="Grichenko O.E."/>
            <person name="Gostincar C."/>
            <person name="Volpe R.P."/>
            <person name="Klimenkova P."/>
            <person name="Gaidamakova E.K."/>
            <person name="Zhou C.E."/>
            <person name="Stewart B.J."/>
            <person name="Lyman M.G."/>
            <person name="Malfatti S.A."/>
            <person name="Rubinfeld B."/>
            <person name="Courtot M."/>
            <person name="Singh J."/>
            <person name="Dalgard C.L."/>
            <person name="Hamilton T."/>
            <person name="Frey K.G."/>
            <person name="Gunde-Cimerman N."/>
            <person name="Dugan L."/>
            <person name="Daly M.J."/>
        </authorList>
    </citation>
    <scope>NUCLEOTIDE SEQUENCE [LARGE SCALE GENOMIC DNA]</scope>
    <source>
        <strain evidence="6 7">MD1149</strain>
    </source>
</reference>
<dbReference type="PANTHER" id="PTHR11596">
    <property type="entry name" value="ALKALINE PHOSPHATASE"/>
    <property type="match status" value="1"/>
</dbReference>
<feature type="chain" id="PRO_5015479284" description="alkaline phosphatase" evidence="5">
    <location>
        <begin position="28"/>
        <end position="684"/>
    </location>
</feature>
<feature type="binding site" evidence="3">
    <location>
        <position position="631"/>
    </location>
    <ligand>
        <name>Zn(2+)</name>
        <dbReference type="ChEBI" id="CHEBI:29105"/>
        <label>2</label>
    </ligand>
</feature>
<dbReference type="EC" id="3.1.3.1" evidence="1"/>
<comment type="similarity">
    <text evidence="4">Belongs to the alkaline phosphatase family.</text>
</comment>
<keyword evidence="3" id="KW-0862">Zinc</keyword>
<keyword evidence="3" id="KW-0479">Metal-binding</keyword>
<feature type="binding site" evidence="3">
    <location>
        <position position="182"/>
    </location>
    <ligand>
        <name>Mg(2+)</name>
        <dbReference type="ChEBI" id="CHEBI:18420"/>
    </ligand>
</feature>
<proteinExistence type="inferred from homology"/>
<feature type="binding site" evidence="3">
    <location>
        <position position="450"/>
    </location>
    <ligand>
        <name>Mg(2+)</name>
        <dbReference type="ChEBI" id="CHEBI:18420"/>
    </ligand>
</feature>
<comment type="caution">
    <text evidence="6">The sequence shown here is derived from an EMBL/GenBank/DDBJ whole genome shotgun (WGS) entry which is preliminary data.</text>
</comment>
<evidence type="ECO:0000313" key="6">
    <source>
        <dbReference type="EMBL" id="POY70182.1"/>
    </source>
</evidence>
<dbReference type="EMBL" id="PJQD01000140">
    <property type="protein sequence ID" value="POY70182.1"/>
    <property type="molecule type" value="Genomic_DNA"/>
</dbReference>
<dbReference type="Gene3D" id="3.40.720.10">
    <property type="entry name" value="Alkaline Phosphatase, subunit A"/>
    <property type="match status" value="2"/>
</dbReference>
<feature type="binding site" evidence="3">
    <location>
        <position position="292"/>
    </location>
    <ligand>
        <name>Mg(2+)</name>
        <dbReference type="ChEBI" id="CHEBI:18420"/>
    </ligand>
</feature>
<dbReference type="PANTHER" id="PTHR11596:SF72">
    <property type="entry name" value="ALKALINE PHOSPHATASE"/>
    <property type="match status" value="1"/>
</dbReference>
<dbReference type="GO" id="GO:0046872">
    <property type="term" value="F:metal ion binding"/>
    <property type="evidence" value="ECO:0007669"/>
    <property type="project" value="UniProtKB-KW"/>
</dbReference>
<evidence type="ECO:0000256" key="5">
    <source>
        <dbReference type="SAM" id="SignalP"/>
    </source>
</evidence>
<evidence type="ECO:0000256" key="3">
    <source>
        <dbReference type="PIRSR" id="PIRSR601952-2"/>
    </source>
</evidence>
<feature type="binding site" evidence="3">
    <location>
        <position position="290"/>
    </location>
    <ligand>
        <name>Mg(2+)</name>
        <dbReference type="ChEBI" id="CHEBI:18420"/>
    </ligand>
</feature>
<accession>A0A2S5B070</accession>
<organism evidence="6 7">
    <name type="scientific">Rhodotorula taiwanensis</name>
    <dbReference type="NCBI Taxonomy" id="741276"/>
    <lineage>
        <taxon>Eukaryota</taxon>
        <taxon>Fungi</taxon>
        <taxon>Dikarya</taxon>
        <taxon>Basidiomycota</taxon>
        <taxon>Pucciniomycotina</taxon>
        <taxon>Microbotryomycetes</taxon>
        <taxon>Sporidiobolales</taxon>
        <taxon>Sporidiobolaceae</taxon>
        <taxon>Rhodotorula</taxon>
    </lineage>
</organism>
<dbReference type="SMART" id="SM00098">
    <property type="entry name" value="alkPPc"/>
    <property type="match status" value="1"/>
</dbReference>
<sequence length="684" mass="74728">MVHRPRKAKTALRAALAAALLATSVSAQTFRRTAACPTLGCIFPPDQSSFIAGQVFDIRIEAQAPVNGSMPFNNGVVVGEPQLWIGCKNKELQPITDYFKVQDVKPDAYNFTYYEDLFAQDAKTPTLVNVKAKSYRHVALYEPGEWKIVLKYNGGSETVAKWTVLPISEKRLAKNVVMFIGDGMAPSMVTAARLLGHKTINGQYDTTLMLDKSDHFGMQMTHSLDSFITDSANSATALMAGHKSTVNALNTFTDSSGSGFGNAKFETIFEMARRIYNSKIGIVSTAFLADATPAAVATHTSQRSQYAYIISQYLKGVTDMFPWTRWDGPDVLFGGGGSDFIPNAKNNRTSYIDAFTDKGYQYATTNASLAQLDDSKRALGLFSASNLPTWVDRHVFPENLKNFGAWNATAKNFTAPTTDTPGLKEMTIKAINILNKRAQADDSNFMLMSEAASIDKMMHVASYQRALGDLLELDDTVKATLAHLEELGIREETLVVVTADHGHGFDVFGSADVEYLRAQTSNDKKRDAVGTYAESGLSAYQVPAGVNPHNQTVFSSPWGEGFPVEWSPRYAIAAGFAAMVDQYEDYSTRNGSRETSTLNKTTNRYQANIADAPKGFFISGNLPTNTDSGVHSLVDVGVYSWGPGSELFAGMQDSTRIAQKIAQALSLGCDKNKTMSVHRRAVEF</sequence>
<evidence type="ECO:0000256" key="1">
    <source>
        <dbReference type="ARBA" id="ARBA00012647"/>
    </source>
</evidence>
<feature type="binding site" evidence="3">
    <location>
        <position position="182"/>
    </location>
    <ligand>
        <name>Zn(2+)</name>
        <dbReference type="ChEBI" id="CHEBI:29105"/>
        <label>2</label>
    </ligand>
</feature>
<name>A0A2S5B070_9BASI</name>
<feature type="active site" description="Phosphoserine intermediate" evidence="2">
    <location>
        <position position="231"/>
    </location>
</feature>
<dbReference type="CDD" id="cd16012">
    <property type="entry name" value="ALP"/>
    <property type="match status" value="1"/>
</dbReference>
<dbReference type="AlphaFoldDB" id="A0A2S5B070"/>
<dbReference type="GO" id="GO:0004035">
    <property type="term" value="F:alkaline phosphatase activity"/>
    <property type="evidence" value="ECO:0007669"/>
    <property type="project" value="UniProtKB-EC"/>
</dbReference>
<feature type="binding site" evidence="3">
    <location>
        <position position="459"/>
    </location>
    <ligand>
        <name>Zn(2+)</name>
        <dbReference type="ChEBI" id="CHEBI:29105"/>
        <label>2</label>
    </ligand>
</feature>
<comment type="cofactor">
    <cofactor evidence="3">
        <name>Mg(2+)</name>
        <dbReference type="ChEBI" id="CHEBI:18420"/>
    </cofactor>
    <text evidence="3">Binds 1 Mg(2+) ion.</text>
</comment>
<dbReference type="STRING" id="741276.A0A2S5B070"/>
<dbReference type="OrthoDB" id="5818554at2759"/>
<keyword evidence="3" id="KW-0460">Magnesium</keyword>
<dbReference type="InterPro" id="IPR017850">
    <property type="entry name" value="Alkaline_phosphatase_core_sf"/>
</dbReference>
<keyword evidence="7" id="KW-1185">Reference proteome</keyword>
<evidence type="ECO:0000256" key="2">
    <source>
        <dbReference type="PIRSR" id="PIRSR601952-1"/>
    </source>
</evidence>
<comment type="cofactor">
    <cofactor evidence="3">
        <name>Zn(2+)</name>
        <dbReference type="ChEBI" id="CHEBI:29105"/>
    </cofactor>
    <text evidence="3">Binds 2 Zn(2+) ions.</text>
</comment>
<evidence type="ECO:0000256" key="4">
    <source>
        <dbReference type="RuleBase" id="RU003946"/>
    </source>
</evidence>
<dbReference type="Pfam" id="PF00245">
    <property type="entry name" value="Alk_phosphatase"/>
    <property type="match status" value="1"/>
</dbReference>
<keyword evidence="5" id="KW-0732">Signal</keyword>
<feature type="binding site" evidence="3">
    <location>
        <position position="501"/>
    </location>
    <ligand>
        <name>Zn(2+)</name>
        <dbReference type="ChEBI" id="CHEBI:29105"/>
        <label>2</label>
    </ligand>
</feature>
<dbReference type="PRINTS" id="PR00113">
    <property type="entry name" value="ALKPHPHTASE"/>
</dbReference>